<protein>
    <submittedName>
        <fullName evidence="1">Uncharacterized protein</fullName>
    </submittedName>
</protein>
<dbReference type="HOGENOM" id="CLU_1360343_0_0_1"/>
<reference evidence="1" key="1">
    <citation type="submission" date="2015-01" db="EMBL/GenBank/DDBJ databases">
        <title>The Genome Sequence of Cryptococcus gattii CA1280.</title>
        <authorList>
            <consortium name="The Broad Institute Genomics Platform"/>
            <person name="Cuomo C."/>
            <person name="Litvintseva A."/>
            <person name="Chen Y."/>
            <person name="Heitman J."/>
            <person name="Sun S."/>
            <person name="Springer D."/>
            <person name="Dromer F."/>
            <person name="Young S."/>
            <person name="Zeng Q."/>
            <person name="Gargeya S."/>
            <person name="Abouelleil A."/>
            <person name="Alvarado L."/>
            <person name="Chapman S.B."/>
            <person name="Gainer-Dewar J."/>
            <person name="Goldberg J."/>
            <person name="Griggs A."/>
            <person name="Gujja S."/>
            <person name="Hansen M."/>
            <person name="Howarth C."/>
            <person name="Imamovic A."/>
            <person name="Larimer J."/>
            <person name="Murphy C."/>
            <person name="Naylor J."/>
            <person name="Pearson M."/>
            <person name="Priest M."/>
            <person name="Roberts A."/>
            <person name="Saif S."/>
            <person name="Shea T."/>
            <person name="Sykes S."/>
            <person name="Wortman J."/>
            <person name="Nusbaum C."/>
            <person name="Birren B."/>
        </authorList>
    </citation>
    <scope>NUCLEOTIDE SEQUENCE [LARGE SCALE GENOMIC DNA]</scope>
    <source>
        <strain evidence="1">CA1280</strain>
    </source>
</reference>
<accession>A0A0D0VGQ2</accession>
<gene>
    <name evidence="1" type="ORF">I312_05046</name>
</gene>
<dbReference type="OrthoDB" id="10285410at2759"/>
<dbReference type="EMBL" id="KN847987">
    <property type="protein sequence ID" value="KIR45689.1"/>
    <property type="molecule type" value="Genomic_DNA"/>
</dbReference>
<sequence length="201" mass="21999">MWSAESLESHEIFSKETTSFQYSTLSIGHSTLSILLFLLMVPNQKLQLPKPVFQDHPLFSPGAMQEEQDVISRGVANSTGTHTHDMIPALIQVSPLITIDISSIALFAPQCSASPVEHLHIAARTDGDLLQDGNRLSLIILALSDSPLPIETFDAIIILSGIHIIRQGGPSPNLQQSIGVKLLTRHQMIRVMTVLRAIRGQ</sequence>
<organism evidence="1">
    <name type="scientific">Cryptococcus bacillisporus CA1280</name>
    <dbReference type="NCBI Taxonomy" id="1296109"/>
    <lineage>
        <taxon>Eukaryota</taxon>
        <taxon>Fungi</taxon>
        <taxon>Dikarya</taxon>
        <taxon>Basidiomycota</taxon>
        <taxon>Agaricomycotina</taxon>
        <taxon>Tremellomycetes</taxon>
        <taxon>Tremellales</taxon>
        <taxon>Cryptococcaceae</taxon>
        <taxon>Cryptococcus</taxon>
        <taxon>Cryptococcus gattii species complex</taxon>
    </lineage>
</organism>
<dbReference type="AlphaFoldDB" id="A0A0D0VGQ2"/>
<proteinExistence type="predicted"/>
<name>A0A0D0VGQ2_CRYGA</name>
<evidence type="ECO:0000313" key="1">
    <source>
        <dbReference type="EMBL" id="KIR45689.1"/>
    </source>
</evidence>